<organism evidence="2">
    <name type="scientific">bioreactor metagenome</name>
    <dbReference type="NCBI Taxonomy" id="1076179"/>
    <lineage>
        <taxon>unclassified sequences</taxon>
        <taxon>metagenomes</taxon>
        <taxon>ecological metagenomes</taxon>
    </lineage>
</organism>
<protein>
    <submittedName>
        <fullName evidence="2">Uncharacterized protein</fullName>
    </submittedName>
</protein>
<gene>
    <name evidence="2" type="ORF">SDC9_201950</name>
</gene>
<accession>A0A645ITQ9</accession>
<evidence type="ECO:0000256" key="1">
    <source>
        <dbReference type="SAM" id="MobiDB-lite"/>
    </source>
</evidence>
<proteinExistence type="predicted"/>
<feature type="compositionally biased region" description="Basic and acidic residues" evidence="1">
    <location>
        <begin position="1"/>
        <end position="15"/>
    </location>
</feature>
<dbReference type="EMBL" id="VSSQ01122354">
    <property type="protein sequence ID" value="MPN54280.1"/>
    <property type="molecule type" value="Genomic_DNA"/>
</dbReference>
<dbReference type="AlphaFoldDB" id="A0A645ITQ9"/>
<name>A0A645ITQ9_9ZZZZ</name>
<sequence>MVSGNGKRDTQRIPRYELPAAGTRRTGQDLYGRSRHRADRQNRRKAATGAAPGYPYRADCREARRKTQRDYRPSGTGHCGTL</sequence>
<comment type="caution">
    <text evidence="2">The sequence shown here is derived from an EMBL/GenBank/DDBJ whole genome shotgun (WGS) entry which is preliminary data.</text>
</comment>
<feature type="compositionally biased region" description="Basic residues" evidence="1">
    <location>
        <begin position="33"/>
        <end position="46"/>
    </location>
</feature>
<feature type="region of interest" description="Disordered" evidence="1">
    <location>
        <begin position="1"/>
        <end position="82"/>
    </location>
</feature>
<evidence type="ECO:0000313" key="2">
    <source>
        <dbReference type="EMBL" id="MPN54280.1"/>
    </source>
</evidence>
<reference evidence="2" key="1">
    <citation type="submission" date="2019-08" db="EMBL/GenBank/DDBJ databases">
        <authorList>
            <person name="Kucharzyk K."/>
            <person name="Murdoch R.W."/>
            <person name="Higgins S."/>
            <person name="Loffler F."/>
        </authorList>
    </citation>
    <scope>NUCLEOTIDE SEQUENCE</scope>
</reference>